<dbReference type="Proteomes" id="UP000184322">
    <property type="component" value="Chromosome"/>
</dbReference>
<comment type="subunit">
    <text evidence="7">Homodimer.</text>
</comment>
<keyword evidence="3 7" id="KW-0547">Nucleotide-binding</keyword>
<evidence type="ECO:0000256" key="4">
    <source>
        <dbReference type="ARBA" id="ARBA00022840"/>
    </source>
</evidence>
<dbReference type="SUPFAM" id="SSF75553">
    <property type="entry name" value="Smc hinge domain"/>
    <property type="match status" value="1"/>
</dbReference>
<feature type="coiled-coil region" evidence="7">
    <location>
        <begin position="283"/>
        <end position="396"/>
    </location>
</feature>
<accession>A0A1L4FSJ0</accession>
<dbReference type="HAMAP" id="MF_01894">
    <property type="entry name" value="Smc_prok"/>
    <property type="match status" value="1"/>
</dbReference>
<dbReference type="RefSeq" id="WP_073372552.1">
    <property type="nucleotide sequence ID" value="NZ_CP017813.1"/>
</dbReference>
<dbReference type="InterPro" id="IPR024704">
    <property type="entry name" value="SMC"/>
</dbReference>
<dbReference type="InterPro" id="IPR036277">
    <property type="entry name" value="SMC_hinge_sf"/>
</dbReference>
<keyword evidence="2 7" id="KW-0963">Cytoplasm</keyword>
<evidence type="ECO:0000313" key="10">
    <source>
        <dbReference type="Proteomes" id="UP000184322"/>
    </source>
</evidence>
<organism evidence="9 10">
    <name type="scientific">Mycoplasmopsis pullorum</name>
    <dbReference type="NCBI Taxonomy" id="48003"/>
    <lineage>
        <taxon>Bacteria</taxon>
        <taxon>Bacillati</taxon>
        <taxon>Mycoplasmatota</taxon>
        <taxon>Mycoplasmoidales</taxon>
        <taxon>Metamycoplasmataceae</taxon>
        <taxon>Mycoplasmopsis</taxon>
    </lineage>
</organism>
<keyword evidence="10" id="KW-1185">Reference proteome</keyword>
<dbReference type="GO" id="GO:0007062">
    <property type="term" value="P:sister chromatid cohesion"/>
    <property type="evidence" value="ECO:0007669"/>
    <property type="project" value="InterPro"/>
</dbReference>
<dbReference type="GO" id="GO:0006260">
    <property type="term" value="P:DNA replication"/>
    <property type="evidence" value="ECO:0007669"/>
    <property type="project" value="UniProtKB-UniRule"/>
</dbReference>
<dbReference type="InterPro" id="IPR027417">
    <property type="entry name" value="P-loop_NTPase"/>
</dbReference>
<dbReference type="PANTHER" id="PTHR43977">
    <property type="entry name" value="STRUCTURAL MAINTENANCE OF CHROMOSOMES PROTEIN 3"/>
    <property type="match status" value="1"/>
</dbReference>
<dbReference type="KEGG" id="mpul:BLA55_02670"/>
<comment type="function">
    <text evidence="7">Required for chromosome condensation and partitioning.</text>
</comment>
<evidence type="ECO:0000259" key="8">
    <source>
        <dbReference type="SMART" id="SM00968"/>
    </source>
</evidence>
<feature type="coiled-coil region" evidence="7">
    <location>
        <begin position="227"/>
        <end position="254"/>
    </location>
</feature>
<evidence type="ECO:0000256" key="3">
    <source>
        <dbReference type="ARBA" id="ARBA00022741"/>
    </source>
</evidence>
<dbReference type="SMART" id="SM00968">
    <property type="entry name" value="SMC_hinge"/>
    <property type="match status" value="1"/>
</dbReference>
<reference evidence="10" key="1">
    <citation type="submission" date="2016-10" db="EMBL/GenBank/DDBJ databases">
        <authorList>
            <person name="Beylefeld A."/>
            <person name="Abolnik C."/>
        </authorList>
    </citation>
    <scope>NUCLEOTIDE SEQUENCE [LARGE SCALE GENOMIC DNA]</scope>
    <source>
        <strain evidence="10">B359_6</strain>
    </source>
</reference>
<comment type="subcellular location">
    <subcellularLocation>
        <location evidence="1 7">Cytoplasm</location>
    </subcellularLocation>
</comment>
<dbReference type="Gene3D" id="1.20.1060.20">
    <property type="match status" value="1"/>
</dbReference>
<name>A0A1L4FSJ0_9BACT</name>
<comment type="domain">
    <text evidence="7">Contains large globular domains required for ATP hydrolysis at each terminus and a third globular domain forming a flexible hinge near the middle of the molecule. These domains are separated by coiled-coil structures.</text>
</comment>
<feature type="binding site" evidence="7">
    <location>
        <begin position="32"/>
        <end position="39"/>
    </location>
    <ligand>
        <name>ATP</name>
        <dbReference type="ChEBI" id="CHEBI:30616"/>
    </ligand>
</feature>
<dbReference type="EMBL" id="CP017813">
    <property type="protein sequence ID" value="APJ38549.1"/>
    <property type="molecule type" value="Genomic_DNA"/>
</dbReference>
<dbReference type="AlphaFoldDB" id="A0A1L4FSJ0"/>
<dbReference type="Pfam" id="PF02463">
    <property type="entry name" value="SMC_N"/>
    <property type="match status" value="1"/>
</dbReference>
<keyword evidence="4 7" id="KW-0067">ATP-binding</keyword>
<dbReference type="InterPro" id="IPR010935">
    <property type="entry name" value="SMC_hinge"/>
</dbReference>
<dbReference type="InterPro" id="IPR011890">
    <property type="entry name" value="SMC_prok"/>
</dbReference>
<dbReference type="GO" id="GO:0005737">
    <property type="term" value="C:cytoplasm"/>
    <property type="evidence" value="ECO:0007669"/>
    <property type="project" value="UniProtKB-SubCell"/>
</dbReference>
<dbReference type="PIRSF" id="PIRSF005719">
    <property type="entry name" value="SMC"/>
    <property type="match status" value="1"/>
</dbReference>
<dbReference type="FunFam" id="3.40.50.300:FF:000901">
    <property type="entry name" value="Chromosome partition protein Smc"/>
    <property type="match status" value="1"/>
</dbReference>
<dbReference type="Gene3D" id="6.10.140.1720">
    <property type="match status" value="1"/>
</dbReference>
<comment type="similarity">
    <text evidence="7">Belongs to the SMC family.</text>
</comment>
<feature type="domain" description="SMC hinge" evidence="8">
    <location>
        <begin position="418"/>
        <end position="537"/>
    </location>
</feature>
<dbReference type="GO" id="GO:0030261">
    <property type="term" value="P:chromosome condensation"/>
    <property type="evidence" value="ECO:0007669"/>
    <property type="project" value="InterPro"/>
</dbReference>
<feature type="coiled-coil region" evidence="7">
    <location>
        <begin position="686"/>
        <end position="720"/>
    </location>
</feature>
<evidence type="ECO:0000313" key="9">
    <source>
        <dbReference type="EMBL" id="APJ38549.1"/>
    </source>
</evidence>
<dbReference type="STRING" id="48003.BLA55_02670"/>
<dbReference type="GO" id="GO:0005524">
    <property type="term" value="F:ATP binding"/>
    <property type="evidence" value="ECO:0007669"/>
    <property type="project" value="UniProtKB-UniRule"/>
</dbReference>
<gene>
    <name evidence="7" type="primary">smc</name>
    <name evidence="9" type="ORF">BLA55_02670</name>
</gene>
<protein>
    <recommendedName>
        <fullName evidence="7">Chromosome partition protein Smc</fullName>
    </recommendedName>
</protein>
<dbReference type="GO" id="GO:0005694">
    <property type="term" value="C:chromosome"/>
    <property type="evidence" value="ECO:0007669"/>
    <property type="project" value="InterPro"/>
</dbReference>
<sequence>MKLVKIEAHGFKSFADPISLKFTGGVAGIVGPNGSGKSNINDAIKWVLGEQSFRELRGDSMEDVIFAGSKTSPAMNKAVVSLIFDNREGLSSLEGDFIKVTRIMERGKGSTYLINDLPSRQKDIKALAMETGIGKSSLAIISQGTVSDIAEATDEQRRLIFEEAAGVSKYKFRKTEAQRKLESVSISLGKINTSVSELERQVLPLQKQAQKAIIFKQKSEELKNVEIALLAHEINRLEQEQKRLSDELSGVQETDVRYSQRIEELSVNISKDLNNQSILQTEIQKLSGEKSAIQDQIREYELIEAKEQQRQQMILSGQIKADSKDLIENLKDSLQKLQHKINYLKNEENQINEKINNTKEQIKALNNQINAIELEYNDKQNKKIKLESRLEFIKDQKESKNSLFKGTKTIVDNKNLFKGYKGLVSDLINVKAEYTLAIKTILNNATQHIVVDKSETAVNAVNFLKQNKGGRATFIPLNTIKGKSVRDDHVLVLQGQNGFVGIASDLVETDKQFNVLKEFLLGNIIVANNIDSANNIARILDRKYMVVTLDGDIIRAGGVVVGGEKDTSITDSLLGLDDKIKEIEEFLPKLNEFLQKSRTELLNLKDQRASHYEMYSELEKIIVSVVKQKNDAQTQFMENKLRLENLTQDEVIDVEAKTTTLGENLEILTSRLRSNEVELKAKLERLKIIQMNINTYQIDKNELEKELNSLRNQFNKQNRQFESNKFYLGEYRARLLNYYSLTLDFALENYHLDLPVSDAKEFVERLKKEIKELGSVNLDSIEQLKEVEGRYNELKAQQNEIEEAKSTIESAIAEMDKIIVSRMSNIVNDVNEEFNNVFTSMFGGGSAHIKFNDKNNILESGISIQAQPPGKSVKNLRLFSGGEKSLIAISLLFGILKARPLPLCILDEVEAALDEANVVRYAEYLQSLKNKTQFLVITHRHGTMSRMDDLFGATMQKRGITSFFSIQLSEAKKMIDDEHQSQNF</sequence>
<dbReference type="Pfam" id="PF06470">
    <property type="entry name" value="SMC_hinge"/>
    <property type="match status" value="1"/>
</dbReference>
<feature type="coiled-coil region" evidence="7">
    <location>
        <begin position="777"/>
        <end position="814"/>
    </location>
</feature>
<keyword evidence="5 7" id="KW-0175">Coiled coil</keyword>
<proteinExistence type="inferred from homology"/>
<keyword evidence="6 7" id="KW-0238">DNA-binding</keyword>
<dbReference type="SUPFAM" id="SSF52540">
    <property type="entry name" value="P-loop containing nucleoside triphosphate hydrolases"/>
    <property type="match status" value="1"/>
</dbReference>
<dbReference type="InterPro" id="IPR003395">
    <property type="entry name" value="RecF/RecN/SMC_N"/>
</dbReference>
<evidence type="ECO:0000256" key="5">
    <source>
        <dbReference type="ARBA" id="ARBA00023054"/>
    </source>
</evidence>
<dbReference type="Gene3D" id="3.40.50.300">
    <property type="entry name" value="P-loop containing nucleotide triphosphate hydrolases"/>
    <property type="match status" value="2"/>
</dbReference>
<dbReference type="GO" id="GO:0003677">
    <property type="term" value="F:DNA binding"/>
    <property type="evidence" value="ECO:0007669"/>
    <property type="project" value="UniProtKB-UniRule"/>
</dbReference>
<dbReference type="OrthoDB" id="9808768at2"/>
<evidence type="ECO:0000256" key="6">
    <source>
        <dbReference type="ARBA" id="ARBA00023125"/>
    </source>
</evidence>
<dbReference type="GO" id="GO:0007059">
    <property type="term" value="P:chromosome segregation"/>
    <property type="evidence" value="ECO:0007669"/>
    <property type="project" value="UniProtKB-UniRule"/>
</dbReference>
<evidence type="ECO:0000256" key="1">
    <source>
        <dbReference type="ARBA" id="ARBA00004496"/>
    </source>
</evidence>
<evidence type="ECO:0000256" key="7">
    <source>
        <dbReference type="HAMAP-Rule" id="MF_01894"/>
    </source>
</evidence>
<dbReference type="GO" id="GO:0016887">
    <property type="term" value="F:ATP hydrolysis activity"/>
    <property type="evidence" value="ECO:0007669"/>
    <property type="project" value="InterPro"/>
</dbReference>
<evidence type="ECO:0000256" key="2">
    <source>
        <dbReference type="ARBA" id="ARBA00022490"/>
    </source>
</evidence>
<dbReference type="Gene3D" id="3.30.70.1620">
    <property type="match status" value="1"/>
</dbReference>